<proteinExistence type="predicted"/>
<accession>A0ABD1G066</accession>
<evidence type="ECO:0008006" key="3">
    <source>
        <dbReference type="Google" id="ProtNLM"/>
    </source>
</evidence>
<dbReference type="SUPFAM" id="SSF55008">
    <property type="entry name" value="HMA, heavy metal-associated domain"/>
    <property type="match status" value="1"/>
</dbReference>
<evidence type="ECO:0000313" key="1">
    <source>
        <dbReference type="EMBL" id="KAL1537140.1"/>
    </source>
</evidence>
<reference evidence="1 2" key="1">
    <citation type="submission" date="2024-06" db="EMBL/GenBank/DDBJ databases">
        <title>A chromosome level genome sequence of Diviner's sage (Salvia divinorum).</title>
        <authorList>
            <person name="Ford S.A."/>
            <person name="Ro D.-K."/>
            <person name="Ness R.W."/>
            <person name="Phillips M.A."/>
        </authorList>
    </citation>
    <scope>NUCLEOTIDE SEQUENCE [LARGE SCALE GENOMIC DNA]</scope>
    <source>
        <strain evidence="1">SAF-2024a</strain>
        <tissue evidence="1">Leaf</tissue>
    </source>
</reference>
<name>A0ABD1G066_SALDI</name>
<dbReference type="EMBL" id="JBEAFC010000011">
    <property type="protein sequence ID" value="KAL1537140.1"/>
    <property type="molecule type" value="Genomic_DNA"/>
</dbReference>
<comment type="caution">
    <text evidence="1">The sequence shown here is derived from an EMBL/GenBank/DDBJ whole genome shotgun (WGS) entry which is preliminary data.</text>
</comment>
<dbReference type="InterPro" id="IPR036163">
    <property type="entry name" value="HMA_dom_sf"/>
</dbReference>
<gene>
    <name evidence="1" type="ORF">AAHA92_29690</name>
</gene>
<protein>
    <recommendedName>
        <fullName evidence="3">HMA domain-containing protein</fullName>
    </recommendedName>
</protein>
<sequence>MDPYAEVTCVLKMDSKCKACKMHAMEILGSVCGMYSFDVNSEEGLARLQAVVEPNLFFRAVARTGPHAESKLVKISHPKFNQRCYDYATYNAYSNGYNALGPYNHSRALPDYSYRTMEPAYPHYHGSNPYYHRSNSYYHGFGLPQQRRRGPFHY</sequence>
<organism evidence="1 2">
    <name type="scientific">Salvia divinorum</name>
    <name type="common">Maria pastora</name>
    <name type="synonym">Diviner's sage</name>
    <dbReference type="NCBI Taxonomy" id="28513"/>
    <lineage>
        <taxon>Eukaryota</taxon>
        <taxon>Viridiplantae</taxon>
        <taxon>Streptophyta</taxon>
        <taxon>Embryophyta</taxon>
        <taxon>Tracheophyta</taxon>
        <taxon>Spermatophyta</taxon>
        <taxon>Magnoliopsida</taxon>
        <taxon>eudicotyledons</taxon>
        <taxon>Gunneridae</taxon>
        <taxon>Pentapetalae</taxon>
        <taxon>asterids</taxon>
        <taxon>lamiids</taxon>
        <taxon>Lamiales</taxon>
        <taxon>Lamiaceae</taxon>
        <taxon>Nepetoideae</taxon>
        <taxon>Mentheae</taxon>
        <taxon>Salviinae</taxon>
        <taxon>Salvia</taxon>
        <taxon>Salvia subgen. Calosphace</taxon>
    </lineage>
</organism>
<keyword evidence="2" id="KW-1185">Reference proteome</keyword>
<dbReference type="AlphaFoldDB" id="A0ABD1G066"/>
<dbReference type="Gene3D" id="3.30.70.100">
    <property type="match status" value="1"/>
</dbReference>
<dbReference type="Proteomes" id="UP001567538">
    <property type="component" value="Unassembled WGS sequence"/>
</dbReference>
<evidence type="ECO:0000313" key="2">
    <source>
        <dbReference type="Proteomes" id="UP001567538"/>
    </source>
</evidence>